<proteinExistence type="inferred from homology"/>
<evidence type="ECO:0000256" key="1">
    <source>
        <dbReference type="ARBA" id="ARBA00004442"/>
    </source>
</evidence>
<dbReference type="GO" id="GO:0009279">
    <property type="term" value="C:cell outer membrane"/>
    <property type="evidence" value="ECO:0007669"/>
    <property type="project" value="UniProtKB-SubCell"/>
</dbReference>
<accession>A0A430G8G9</accession>
<evidence type="ECO:0000313" key="8">
    <source>
        <dbReference type="Proteomes" id="UP000287746"/>
    </source>
</evidence>
<feature type="chain" id="PRO_5019543126" evidence="6">
    <location>
        <begin position="35"/>
        <end position="276"/>
    </location>
</feature>
<organism evidence="7 8">
    <name type="scientific">Sphingomonas koreensis</name>
    <dbReference type="NCBI Taxonomy" id="93064"/>
    <lineage>
        <taxon>Bacteria</taxon>
        <taxon>Pseudomonadati</taxon>
        <taxon>Pseudomonadota</taxon>
        <taxon>Alphaproteobacteria</taxon>
        <taxon>Sphingomonadales</taxon>
        <taxon>Sphingomonadaceae</taxon>
        <taxon>Sphingomonas</taxon>
    </lineage>
</organism>
<dbReference type="InterPro" id="IPR010583">
    <property type="entry name" value="MipA"/>
</dbReference>
<dbReference type="EMBL" id="QQYZ01000002">
    <property type="protein sequence ID" value="RSY89738.1"/>
    <property type="molecule type" value="Genomic_DNA"/>
</dbReference>
<dbReference type="RefSeq" id="WP_126003611.1">
    <property type="nucleotide sequence ID" value="NZ_QQYZ01000002.1"/>
</dbReference>
<comment type="similarity">
    <text evidence="2">Belongs to the MipA/OmpV family.</text>
</comment>
<protein>
    <submittedName>
        <fullName evidence="7">MipA/OmpV family protein</fullName>
    </submittedName>
</protein>
<dbReference type="Pfam" id="PF06629">
    <property type="entry name" value="MipA"/>
    <property type="match status" value="1"/>
</dbReference>
<keyword evidence="3 6" id="KW-0732">Signal</keyword>
<dbReference type="AlphaFoldDB" id="A0A430G8G9"/>
<name>A0A430G8G9_9SPHN</name>
<sequence>MPVMLAFHCRVSLRSALPLLIVPAICLIASQARAQSREDEGNDWQVMLGGGAIYSPDFEGSDEYEVQPFPFISVEYRDIAYIRGPEIGVNLIRLKASDDFSIKAGPLARYRRDRKVKRNADLSGLGDVGTAVELGGALAFEYRQAWVRLSLAKDVAGGHDGLVGEGEAGIRFNLSDMLVASASAKASWADKDYMGTYFGVTSAQAARSGLPVYRAESGLKDVGAGLNLSYMLGRNWMVTAVGGYSRLMGDAADAPLVVRYGSLDQWHGGLFVAYRF</sequence>
<evidence type="ECO:0000313" key="7">
    <source>
        <dbReference type="EMBL" id="RSY89738.1"/>
    </source>
</evidence>
<evidence type="ECO:0000256" key="2">
    <source>
        <dbReference type="ARBA" id="ARBA00005722"/>
    </source>
</evidence>
<evidence type="ECO:0000256" key="5">
    <source>
        <dbReference type="ARBA" id="ARBA00023237"/>
    </source>
</evidence>
<comment type="subcellular location">
    <subcellularLocation>
        <location evidence="1">Cell outer membrane</location>
    </subcellularLocation>
</comment>
<dbReference type="Proteomes" id="UP000287746">
    <property type="component" value="Unassembled WGS sequence"/>
</dbReference>
<comment type="caution">
    <text evidence="7">The sequence shown here is derived from an EMBL/GenBank/DDBJ whole genome shotgun (WGS) entry which is preliminary data.</text>
</comment>
<feature type="signal peptide" evidence="6">
    <location>
        <begin position="1"/>
        <end position="34"/>
    </location>
</feature>
<dbReference type="PANTHER" id="PTHR38776:SF1">
    <property type="entry name" value="MLTA-INTERACTING PROTEIN-RELATED"/>
    <property type="match status" value="1"/>
</dbReference>
<evidence type="ECO:0000256" key="3">
    <source>
        <dbReference type="ARBA" id="ARBA00022729"/>
    </source>
</evidence>
<evidence type="ECO:0000256" key="6">
    <source>
        <dbReference type="SAM" id="SignalP"/>
    </source>
</evidence>
<keyword evidence="5" id="KW-0998">Cell outer membrane</keyword>
<evidence type="ECO:0000256" key="4">
    <source>
        <dbReference type="ARBA" id="ARBA00023136"/>
    </source>
</evidence>
<reference evidence="7 8" key="1">
    <citation type="submission" date="2018-07" db="EMBL/GenBank/DDBJ databases">
        <title>Genomic and Epidemiologic Investigation of an Indolent Hospital Outbreak.</title>
        <authorList>
            <person name="Johnson R.C."/>
            <person name="Deming C."/>
            <person name="Conlan S."/>
            <person name="Zellmer C.J."/>
            <person name="Michelin A.V."/>
            <person name="Lee-Lin S."/>
            <person name="Thomas P.J."/>
            <person name="Park M."/>
            <person name="Weingarten R.A."/>
            <person name="Less J."/>
            <person name="Dekker J.P."/>
            <person name="Frank K.M."/>
            <person name="Musser K.A."/>
            <person name="Mcquiston J.R."/>
            <person name="Henderson D.K."/>
            <person name="Lau A.F."/>
            <person name="Palmore T.N."/>
            <person name="Segre J.A."/>
        </authorList>
    </citation>
    <scope>NUCLEOTIDE SEQUENCE [LARGE SCALE GENOMIC DNA]</scope>
    <source>
        <strain evidence="7 8">SK-CDC1_0717</strain>
    </source>
</reference>
<dbReference type="PANTHER" id="PTHR38776">
    <property type="entry name" value="MLTA-INTERACTING PROTEIN-RELATED"/>
    <property type="match status" value="1"/>
</dbReference>
<gene>
    <name evidence="7" type="ORF">DAH66_03590</name>
</gene>
<keyword evidence="4" id="KW-0472">Membrane</keyword>